<gene>
    <name evidence="1" type="ORF">DEIPH_ctg079orf0092</name>
</gene>
<proteinExistence type="predicted"/>
<accession>A0A016QKL6</accession>
<name>A0A016QKL6_9DEIO</name>
<sequence length="147" mass="15458">MLPLLLLAPLASCNQTKPQVQIVSVTVSADVLEACGEVKWNEAAIGWVSGNTEQVLRYLPADGSAASFVPVDLQGRAALLRQAGRYELLNTTRVNLGGLDSTFTCMKNGQTARASVKLASIGTSALTVLNIGGRQLGAEWHVSLPPA</sequence>
<dbReference type="EMBL" id="JHAC01000070">
    <property type="protein sequence ID" value="EYB66695.1"/>
    <property type="molecule type" value="Genomic_DNA"/>
</dbReference>
<keyword evidence="2" id="KW-1185">Reference proteome</keyword>
<protein>
    <submittedName>
        <fullName evidence="1">Uncharacterized protein</fullName>
    </submittedName>
</protein>
<evidence type="ECO:0000313" key="2">
    <source>
        <dbReference type="Proteomes" id="UP000020492"/>
    </source>
</evidence>
<comment type="caution">
    <text evidence="1">The sequence shown here is derived from an EMBL/GenBank/DDBJ whole genome shotgun (WGS) entry which is preliminary data.</text>
</comment>
<reference evidence="1 2" key="1">
    <citation type="submission" date="2014-03" db="EMBL/GenBank/DDBJ databases">
        <title>Draft genome sequence of Deinococcus phoenicis 1P10ME.</title>
        <authorList>
            <person name="Stepanov V.G."/>
            <person name="Vaishampayan P."/>
            <person name="Venkateswaran K."/>
            <person name="Fox G.E."/>
        </authorList>
    </citation>
    <scope>NUCLEOTIDE SEQUENCE [LARGE SCALE GENOMIC DNA]</scope>
    <source>
        <strain evidence="1 2">1P10ME</strain>
    </source>
</reference>
<dbReference type="STRING" id="1476583.DEIPH_ctg079orf0092"/>
<dbReference type="PATRIC" id="fig|1476583.3.peg.3328"/>
<organism evidence="1 2">
    <name type="scientific">Deinococcus phoenicis</name>
    <dbReference type="NCBI Taxonomy" id="1476583"/>
    <lineage>
        <taxon>Bacteria</taxon>
        <taxon>Thermotogati</taxon>
        <taxon>Deinococcota</taxon>
        <taxon>Deinococci</taxon>
        <taxon>Deinococcales</taxon>
        <taxon>Deinococcaceae</taxon>
        <taxon>Deinococcus</taxon>
    </lineage>
</organism>
<dbReference type="Proteomes" id="UP000020492">
    <property type="component" value="Unassembled WGS sequence"/>
</dbReference>
<evidence type="ECO:0000313" key="1">
    <source>
        <dbReference type="EMBL" id="EYB66695.1"/>
    </source>
</evidence>
<dbReference type="AlphaFoldDB" id="A0A016QKL6"/>